<dbReference type="Gene3D" id="2.60.200.40">
    <property type="match status" value="1"/>
</dbReference>
<dbReference type="InterPro" id="IPR017438">
    <property type="entry name" value="ATP-NAD_kinase_N"/>
</dbReference>
<sequence>MTLPRSDGPLFIVINAGSGARHASEIQPKIAALLGAADRAHRFLPAHGGGVVAAARQAVALAREQQGVVVAAGGDGTINAVAQAVIGAGLPFAVLPQGTFNYFGRTHGIPQETEAAVRALLSAELRPVQAGLVNDRLFLVNASLGLYPTLLEDREAYKRQLGRSRPVALLAGLVTLLRERRQLDLCIELEGETVCLRTPTLFVGNNRLQLDQIGIAEAPALEAGRLVAIMLRPIRGLSMLGLLLRGALGRLGEAETVTSFCLRQLTVRTPRQRRIKVAADGEVFHLRSPLQFRVAPQPLLLMVPRPDQRVEPA</sequence>
<dbReference type="PROSITE" id="PS50146">
    <property type="entry name" value="DAGK"/>
    <property type="match status" value="1"/>
</dbReference>
<dbReference type="Gene3D" id="3.40.50.10330">
    <property type="entry name" value="Probable inorganic polyphosphate/atp-NAD kinase, domain 1"/>
    <property type="match status" value="1"/>
</dbReference>
<evidence type="ECO:0000313" key="3">
    <source>
        <dbReference type="Proteomes" id="UP000238220"/>
    </source>
</evidence>
<dbReference type="InterPro" id="IPR001206">
    <property type="entry name" value="Diacylglycerol_kinase_cat_dom"/>
</dbReference>
<keyword evidence="2" id="KW-0418">Kinase</keyword>
<dbReference type="Proteomes" id="UP000238220">
    <property type="component" value="Unassembled WGS sequence"/>
</dbReference>
<evidence type="ECO:0000259" key="1">
    <source>
        <dbReference type="PROSITE" id="PS50146"/>
    </source>
</evidence>
<dbReference type="RefSeq" id="WP_104230624.1">
    <property type="nucleotide sequence ID" value="NZ_PSNW01000006.1"/>
</dbReference>
<dbReference type="OrthoDB" id="142078at2"/>
<dbReference type="InterPro" id="IPR004363">
    <property type="entry name" value="Methylgl_synth"/>
</dbReference>
<dbReference type="InterPro" id="IPR016064">
    <property type="entry name" value="NAD/diacylglycerol_kinase_sf"/>
</dbReference>
<keyword evidence="2" id="KW-0808">Transferase</keyword>
<dbReference type="GO" id="GO:0019242">
    <property type="term" value="P:methylglyoxal biosynthetic process"/>
    <property type="evidence" value="ECO:0007669"/>
    <property type="project" value="InterPro"/>
</dbReference>
<accession>A0A2S5TF51</accession>
<comment type="caution">
    <text evidence="2">The sequence shown here is derived from an EMBL/GenBank/DDBJ whole genome shotgun (WGS) entry which is preliminary data.</text>
</comment>
<dbReference type="GO" id="GO:0008929">
    <property type="term" value="F:methylglyoxal synthase activity"/>
    <property type="evidence" value="ECO:0007669"/>
    <property type="project" value="InterPro"/>
</dbReference>
<dbReference type="EMBL" id="PSNW01000006">
    <property type="protein sequence ID" value="PPE73562.1"/>
    <property type="molecule type" value="Genomic_DNA"/>
</dbReference>
<reference evidence="2 3" key="1">
    <citation type="submission" date="2018-02" db="EMBL/GenBank/DDBJ databases">
        <title>Genome sequencing of Solimonas sp. HR-BB.</title>
        <authorList>
            <person name="Lee Y."/>
            <person name="Jeon C.O."/>
        </authorList>
    </citation>
    <scope>NUCLEOTIDE SEQUENCE [LARGE SCALE GENOMIC DNA]</scope>
    <source>
        <strain evidence="2 3">HR-BB</strain>
    </source>
</reference>
<protein>
    <submittedName>
        <fullName evidence="2">Diacylglycerol kinase</fullName>
    </submittedName>
</protein>
<dbReference type="SUPFAM" id="SSF111331">
    <property type="entry name" value="NAD kinase/diacylglycerol kinase-like"/>
    <property type="match status" value="1"/>
</dbReference>
<name>A0A2S5TF51_9GAMM</name>
<feature type="domain" description="DAGKc" evidence="1">
    <location>
        <begin position="5"/>
        <end position="137"/>
    </location>
</feature>
<dbReference type="GO" id="GO:0016301">
    <property type="term" value="F:kinase activity"/>
    <property type="evidence" value="ECO:0007669"/>
    <property type="project" value="UniProtKB-KW"/>
</dbReference>
<dbReference type="PANTHER" id="PTHR30492">
    <property type="entry name" value="METHYLGLYOXAL SYNTHASE"/>
    <property type="match status" value="1"/>
</dbReference>
<proteinExistence type="predicted"/>
<dbReference type="PANTHER" id="PTHR30492:SF0">
    <property type="entry name" value="METHYLGLYOXAL SYNTHASE"/>
    <property type="match status" value="1"/>
</dbReference>
<organism evidence="2 3">
    <name type="scientific">Solimonas fluminis</name>
    <dbReference type="NCBI Taxonomy" id="2086571"/>
    <lineage>
        <taxon>Bacteria</taxon>
        <taxon>Pseudomonadati</taxon>
        <taxon>Pseudomonadota</taxon>
        <taxon>Gammaproteobacteria</taxon>
        <taxon>Nevskiales</taxon>
        <taxon>Nevskiaceae</taxon>
        <taxon>Solimonas</taxon>
    </lineage>
</organism>
<dbReference type="Pfam" id="PF00781">
    <property type="entry name" value="DAGK_cat"/>
    <property type="match status" value="1"/>
</dbReference>
<dbReference type="SMART" id="SM00046">
    <property type="entry name" value="DAGKc"/>
    <property type="match status" value="1"/>
</dbReference>
<keyword evidence="3" id="KW-1185">Reference proteome</keyword>
<gene>
    <name evidence="2" type="ORF">C3942_12215</name>
</gene>
<dbReference type="GO" id="GO:0005829">
    <property type="term" value="C:cytosol"/>
    <property type="evidence" value="ECO:0007669"/>
    <property type="project" value="TreeGrafter"/>
</dbReference>
<dbReference type="AlphaFoldDB" id="A0A2S5TF51"/>
<evidence type="ECO:0000313" key="2">
    <source>
        <dbReference type="EMBL" id="PPE73562.1"/>
    </source>
</evidence>